<evidence type="ECO:0000313" key="2">
    <source>
        <dbReference type="Proteomes" id="UP000828390"/>
    </source>
</evidence>
<protein>
    <submittedName>
        <fullName evidence="1">Uncharacterized protein</fullName>
    </submittedName>
</protein>
<sequence>MYVRFNGDCKICFFFVPRLFSSSKFLFNDDRMMILWRSKPGLSCSGLPIWQSRQLPQGSATFREPMRL</sequence>
<keyword evidence="2" id="KW-1185">Reference proteome</keyword>
<evidence type="ECO:0000313" key="1">
    <source>
        <dbReference type="EMBL" id="KAH3829973.1"/>
    </source>
</evidence>
<accession>A0A9D4H7G8</accession>
<reference evidence="1" key="1">
    <citation type="journal article" date="2019" name="bioRxiv">
        <title>The Genome of the Zebra Mussel, Dreissena polymorpha: A Resource for Invasive Species Research.</title>
        <authorList>
            <person name="McCartney M.A."/>
            <person name="Auch B."/>
            <person name="Kono T."/>
            <person name="Mallez S."/>
            <person name="Zhang Y."/>
            <person name="Obille A."/>
            <person name="Becker A."/>
            <person name="Abrahante J.E."/>
            <person name="Garbe J."/>
            <person name="Badalamenti J.P."/>
            <person name="Herman A."/>
            <person name="Mangelson H."/>
            <person name="Liachko I."/>
            <person name="Sullivan S."/>
            <person name="Sone E.D."/>
            <person name="Koren S."/>
            <person name="Silverstein K.A.T."/>
            <person name="Beckman K.B."/>
            <person name="Gohl D.M."/>
        </authorList>
    </citation>
    <scope>NUCLEOTIDE SEQUENCE</scope>
    <source>
        <strain evidence="1">Duluth1</strain>
        <tissue evidence="1">Whole animal</tissue>
    </source>
</reference>
<organism evidence="1 2">
    <name type="scientific">Dreissena polymorpha</name>
    <name type="common">Zebra mussel</name>
    <name type="synonym">Mytilus polymorpha</name>
    <dbReference type="NCBI Taxonomy" id="45954"/>
    <lineage>
        <taxon>Eukaryota</taxon>
        <taxon>Metazoa</taxon>
        <taxon>Spiralia</taxon>
        <taxon>Lophotrochozoa</taxon>
        <taxon>Mollusca</taxon>
        <taxon>Bivalvia</taxon>
        <taxon>Autobranchia</taxon>
        <taxon>Heteroconchia</taxon>
        <taxon>Euheterodonta</taxon>
        <taxon>Imparidentia</taxon>
        <taxon>Neoheterodontei</taxon>
        <taxon>Myida</taxon>
        <taxon>Dreissenoidea</taxon>
        <taxon>Dreissenidae</taxon>
        <taxon>Dreissena</taxon>
    </lineage>
</organism>
<name>A0A9D4H7G8_DREPO</name>
<dbReference type="EMBL" id="JAIWYP010000004">
    <property type="protein sequence ID" value="KAH3829973.1"/>
    <property type="molecule type" value="Genomic_DNA"/>
</dbReference>
<reference evidence="1" key="2">
    <citation type="submission" date="2020-11" db="EMBL/GenBank/DDBJ databases">
        <authorList>
            <person name="McCartney M.A."/>
            <person name="Auch B."/>
            <person name="Kono T."/>
            <person name="Mallez S."/>
            <person name="Becker A."/>
            <person name="Gohl D.M."/>
            <person name="Silverstein K.A.T."/>
            <person name="Koren S."/>
            <person name="Bechman K.B."/>
            <person name="Herman A."/>
            <person name="Abrahante J.E."/>
            <person name="Garbe J."/>
        </authorList>
    </citation>
    <scope>NUCLEOTIDE SEQUENCE</scope>
    <source>
        <strain evidence="1">Duluth1</strain>
        <tissue evidence="1">Whole animal</tissue>
    </source>
</reference>
<proteinExistence type="predicted"/>
<comment type="caution">
    <text evidence="1">The sequence shown here is derived from an EMBL/GenBank/DDBJ whole genome shotgun (WGS) entry which is preliminary data.</text>
</comment>
<gene>
    <name evidence="1" type="ORF">DPMN_103207</name>
</gene>
<dbReference type="AlphaFoldDB" id="A0A9D4H7G8"/>
<dbReference type="Proteomes" id="UP000828390">
    <property type="component" value="Unassembled WGS sequence"/>
</dbReference>